<organism evidence="3">
    <name type="scientific">Lotus japonicus</name>
    <name type="common">Lotus corniculatus var. japonicus</name>
    <dbReference type="NCBI Taxonomy" id="34305"/>
    <lineage>
        <taxon>Eukaryota</taxon>
        <taxon>Viridiplantae</taxon>
        <taxon>Streptophyta</taxon>
        <taxon>Embryophyta</taxon>
        <taxon>Tracheophyta</taxon>
        <taxon>Spermatophyta</taxon>
        <taxon>Magnoliopsida</taxon>
        <taxon>eudicotyledons</taxon>
        <taxon>Gunneridae</taxon>
        <taxon>Pentapetalae</taxon>
        <taxon>rosids</taxon>
        <taxon>fabids</taxon>
        <taxon>Fabales</taxon>
        <taxon>Fabaceae</taxon>
        <taxon>Papilionoideae</taxon>
        <taxon>50 kb inversion clade</taxon>
        <taxon>NPAAA clade</taxon>
        <taxon>Hologalegina</taxon>
        <taxon>robinioid clade</taxon>
        <taxon>Loteae</taxon>
        <taxon>Lotus</taxon>
    </lineage>
</organism>
<dbReference type="RefSeq" id="XP_057457726.1">
    <property type="nucleotide sequence ID" value="XM_057601743.1"/>
</dbReference>
<evidence type="ECO:0000256" key="2">
    <source>
        <dbReference type="SAM" id="Phobius"/>
    </source>
</evidence>
<dbReference type="PANTHER" id="PTHR33625:SF4">
    <property type="entry name" value="OS08G0179900 PROTEIN"/>
    <property type="match status" value="1"/>
</dbReference>
<dbReference type="AlphaFoldDB" id="I3SIE0"/>
<dbReference type="OrthoDB" id="659599at2759"/>
<name>I3SIE0_LOTJA</name>
<reference evidence="3" key="1">
    <citation type="submission" date="2012-05" db="EMBL/GenBank/DDBJ databases">
        <authorList>
            <person name="Krishnakumar V."/>
            <person name="Cheung F."/>
            <person name="Xiao Y."/>
            <person name="Chan A."/>
            <person name="Moskal W.A."/>
            <person name="Town C.D."/>
        </authorList>
    </citation>
    <scope>NUCLEOTIDE SEQUENCE</scope>
</reference>
<sequence length="324" mass="34423">MGGGGTMRSAAKIAGTTIGMARSGFRGSPSTVVTEKFSRRPSSRHASPVRVKTSQGGKAAEAAPLHTAAAVDLSDWEFADAGDLVISAGEPMPRVVFGEVPSFQEAKEATIELKDAIEKMYLSSDSSQYEESFPDNQISVLPHTLFEPVNKSCDVEGAISNLSVPKHAIQAFELLSASSEVQTVVASIASDSNVWKAVMQNPAVSSFFQSQQTVADFEAEGTTAKVVELTDDDTVTGSEEPEIHSGIAFDFIGLLQNLKLTVAEMVSRVSNYLQNIFPTGEKEKSSGDADGNTKANVMDNMNVMGGSFMGLAMLVIMVVLVKRA</sequence>
<keyword evidence="2" id="KW-0812">Transmembrane</keyword>
<keyword evidence="2" id="KW-0472">Membrane</keyword>
<dbReference type="EMBL" id="BT140237">
    <property type="protein sequence ID" value="AFK40032.1"/>
    <property type="molecule type" value="mRNA"/>
</dbReference>
<dbReference type="GeneID" id="130748512"/>
<accession>I3SIE0</accession>
<dbReference type="KEGG" id="lja:130748512"/>
<evidence type="ECO:0000256" key="1">
    <source>
        <dbReference type="SAM" id="MobiDB-lite"/>
    </source>
</evidence>
<feature type="region of interest" description="Disordered" evidence="1">
    <location>
        <begin position="20"/>
        <end position="61"/>
    </location>
</feature>
<proteinExistence type="evidence at transcript level"/>
<dbReference type="PANTHER" id="PTHR33625">
    <property type="entry name" value="OS08G0179900 PROTEIN"/>
    <property type="match status" value="1"/>
</dbReference>
<feature type="transmembrane region" description="Helical" evidence="2">
    <location>
        <begin position="303"/>
        <end position="321"/>
    </location>
</feature>
<protein>
    <submittedName>
        <fullName evidence="3">Uncharacterized protein</fullName>
    </submittedName>
</protein>
<keyword evidence="2" id="KW-1133">Transmembrane helix</keyword>
<evidence type="ECO:0000313" key="3">
    <source>
        <dbReference type="EMBL" id="AFK40032.1"/>
    </source>
</evidence>